<dbReference type="InterPro" id="IPR036615">
    <property type="entry name" value="Mur_ligase_C_dom_sf"/>
</dbReference>
<evidence type="ECO:0008006" key="3">
    <source>
        <dbReference type="Google" id="ProtNLM"/>
    </source>
</evidence>
<organism evidence="1 2">
    <name type="scientific">Bacillus safensis</name>
    <dbReference type="NCBI Taxonomy" id="561879"/>
    <lineage>
        <taxon>Bacteria</taxon>
        <taxon>Bacillati</taxon>
        <taxon>Bacillota</taxon>
        <taxon>Bacilli</taxon>
        <taxon>Bacillales</taxon>
        <taxon>Bacillaceae</taxon>
        <taxon>Bacillus</taxon>
    </lineage>
</organism>
<evidence type="ECO:0000313" key="1">
    <source>
        <dbReference type="EMBL" id="BBP91243.1"/>
    </source>
</evidence>
<proteinExistence type="predicted"/>
<dbReference type="Proteomes" id="UP000464658">
    <property type="component" value="Chromosome"/>
</dbReference>
<gene>
    <name evidence="1" type="ORF">BsIDN1_48610</name>
</gene>
<reference evidence="1 2" key="1">
    <citation type="submission" date="2019-12" db="EMBL/GenBank/DDBJ databases">
        <title>Full genome sequence of a Bacillus safensis strain isolated from commercially available natto in Indonesia.</title>
        <authorList>
            <person name="Yoshida M."/>
            <person name="Uomi M."/>
            <person name="Waturangi D."/>
            <person name="Ekaputri J.J."/>
            <person name="Setiamarga D.H.E."/>
        </authorList>
    </citation>
    <scope>NUCLEOTIDE SEQUENCE [LARGE SCALE GENOMIC DNA]</scope>
    <source>
        <strain evidence="1 2">IDN1</strain>
    </source>
</reference>
<evidence type="ECO:0000313" key="2">
    <source>
        <dbReference type="Proteomes" id="UP000464658"/>
    </source>
</evidence>
<dbReference type="SUPFAM" id="SSF53244">
    <property type="entry name" value="MurD-like peptide ligases, peptide-binding domain"/>
    <property type="match status" value="1"/>
</dbReference>
<dbReference type="EMBL" id="AP021906">
    <property type="protein sequence ID" value="BBP91243.1"/>
    <property type="molecule type" value="Genomic_DNA"/>
</dbReference>
<dbReference type="Gene3D" id="3.90.190.20">
    <property type="entry name" value="Mur ligase, C-terminal domain"/>
    <property type="match status" value="1"/>
</dbReference>
<protein>
    <recommendedName>
        <fullName evidence="3">Mur ligase C-terminal domain-containing protein</fullName>
    </recommendedName>
</protein>
<sequence>MIQKLEAVSSSIHFVSFDFPRAESAEKLYVCSQLDAKSYDDDPRTVLEFIQKKSDDPSAVILVTGSLYFISDIRNRMIG</sequence>
<dbReference type="AlphaFoldDB" id="A0A5S9MDQ3"/>
<name>A0A5S9MDQ3_BACIA</name>
<dbReference type="GO" id="GO:0016881">
    <property type="term" value="F:acid-amino acid ligase activity"/>
    <property type="evidence" value="ECO:0007669"/>
    <property type="project" value="InterPro"/>
</dbReference>
<accession>A0A5S9MDQ3</accession>